<dbReference type="InterPro" id="IPR000504">
    <property type="entry name" value="RRM_dom"/>
</dbReference>
<protein>
    <recommendedName>
        <fullName evidence="3">RRM domain-containing protein</fullName>
    </recommendedName>
</protein>
<evidence type="ECO:0000259" key="3">
    <source>
        <dbReference type="PROSITE" id="PS50102"/>
    </source>
</evidence>
<evidence type="ECO:0000313" key="4">
    <source>
        <dbReference type="EMBL" id="KAK9805966.1"/>
    </source>
</evidence>
<evidence type="ECO:0000313" key="5">
    <source>
        <dbReference type="Proteomes" id="UP001465755"/>
    </source>
</evidence>
<dbReference type="InterPro" id="IPR012677">
    <property type="entry name" value="Nucleotide-bd_a/b_plait_sf"/>
</dbReference>
<dbReference type="PROSITE" id="PS50102">
    <property type="entry name" value="RRM"/>
    <property type="match status" value="2"/>
</dbReference>
<dbReference type="AlphaFoldDB" id="A0AAW1PC07"/>
<evidence type="ECO:0000256" key="1">
    <source>
        <dbReference type="PROSITE-ProRule" id="PRU00176"/>
    </source>
</evidence>
<dbReference type="GO" id="GO:0003723">
    <property type="term" value="F:RNA binding"/>
    <property type="evidence" value="ECO:0007669"/>
    <property type="project" value="UniProtKB-UniRule"/>
</dbReference>
<dbReference type="PANTHER" id="PTHR48035">
    <property type="entry name" value="HETEROGENEOUS NUCLEAR RIBONUCLEOPROTEIN 1"/>
    <property type="match status" value="1"/>
</dbReference>
<dbReference type="SUPFAM" id="SSF54928">
    <property type="entry name" value="RNA-binding domain, RBD"/>
    <property type="match status" value="2"/>
</dbReference>
<dbReference type="EMBL" id="JALJOQ010000040">
    <property type="protein sequence ID" value="KAK9805966.1"/>
    <property type="molecule type" value="Genomic_DNA"/>
</dbReference>
<dbReference type="InterPro" id="IPR053260">
    <property type="entry name" value="hnRNP"/>
</dbReference>
<dbReference type="CDD" id="cd00590">
    <property type="entry name" value="RRM_SF"/>
    <property type="match status" value="1"/>
</dbReference>
<dbReference type="SMART" id="SM00360">
    <property type="entry name" value="RRM"/>
    <property type="match status" value="2"/>
</dbReference>
<dbReference type="InterPro" id="IPR035979">
    <property type="entry name" value="RBD_domain_sf"/>
</dbReference>
<gene>
    <name evidence="4" type="ORF">WJX73_009458</name>
</gene>
<sequence length="452" mass="49010">MNSPKRRVGRHRIYMNVGYLLTEEQLRNYFAQFGPLLDVYLPKHKSGRNKGFGFTTFENELDLDRALRASEHVIEDVIVKINKAGPRPEYDPMSPTSPESENGPLHHLGLGTSGDASTAARQPCLGEGPRIYVGGVPDDITEEDLRGHFNHWGNVLDIYFPGKRGQKRVNYCFITFDHWRAAQRACNESDRNIRGRALQSISIAEERLAEQRVDARTRVSASAALPPFLPMQLGHLGYNGLHAPNAHPMSLQGLSTSLTGLGLYSQQQDLYNHMLPANNALLDASTAPDPYLNAGLMSNMHAMHAAAALQQAQMNAQMAASMASQMPMTPSLHRDYNLHPAGLGGGEAGGMSGHPTWSWARTKNVSSAPRTVQAAPPSYESTLSAGLRSSLPFNAPGQGTSGTNLGPNGVHHNANPPAWYAAQINGYSGDGRLVNGFHGQPKAEAAALVGHY</sequence>
<feature type="domain" description="RRM" evidence="3">
    <location>
        <begin position="129"/>
        <end position="208"/>
    </location>
</feature>
<accession>A0AAW1PC07</accession>
<organism evidence="4 5">
    <name type="scientific">Symbiochloris irregularis</name>
    <dbReference type="NCBI Taxonomy" id="706552"/>
    <lineage>
        <taxon>Eukaryota</taxon>
        <taxon>Viridiplantae</taxon>
        <taxon>Chlorophyta</taxon>
        <taxon>core chlorophytes</taxon>
        <taxon>Trebouxiophyceae</taxon>
        <taxon>Trebouxiales</taxon>
        <taxon>Trebouxiaceae</taxon>
        <taxon>Symbiochloris</taxon>
    </lineage>
</organism>
<comment type="caution">
    <text evidence="4">The sequence shown here is derived from an EMBL/GenBank/DDBJ whole genome shotgun (WGS) entry which is preliminary data.</text>
</comment>
<reference evidence="4 5" key="1">
    <citation type="journal article" date="2024" name="Nat. Commun.">
        <title>Phylogenomics reveals the evolutionary origins of lichenization in chlorophyte algae.</title>
        <authorList>
            <person name="Puginier C."/>
            <person name="Libourel C."/>
            <person name="Otte J."/>
            <person name="Skaloud P."/>
            <person name="Haon M."/>
            <person name="Grisel S."/>
            <person name="Petersen M."/>
            <person name="Berrin J.G."/>
            <person name="Delaux P.M."/>
            <person name="Dal Grande F."/>
            <person name="Keller J."/>
        </authorList>
    </citation>
    <scope>NUCLEOTIDE SEQUENCE [LARGE SCALE GENOMIC DNA]</scope>
    <source>
        <strain evidence="4 5">SAG 2036</strain>
    </source>
</reference>
<keyword evidence="1" id="KW-0694">RNA-binding</keyword>
<feature type="region of interest" description="Disordered" evidence="2">
    <location>
        <begin position="85"/>
        <end position="108"/>
    </location>
</feature>
<evidence type="ECO:0000256" key="2">
    <source>
        <dbReference type="SAM" id="MobiDB-lite"/>
    </source>
</evidence>
<proteinExistence type="predicted"/>
<dbReference type="PANTHER" id="PTHR48035:SF2">
    <property type="entry name" value="RNA-BINDING REGION RNP-1 DOMAIN-CONTAINING PROTEIN"/>
    <property type="match status" value="1"/>
</dbReference>
<keyword evidence="5" id="KW-1185">Reference proteome</keyword>
<name>A0AAW1PC07_9CHLO</name>
<dbReference type="Gene3D" id="3.30.70.330">
    <property type="match status" value="2"/>
</dbReference>
<dbReference type="Proteomes" id="UP001465755">
    <property type="component" value="Unassembled WGS sequence"/>
</dbReference>
<dbReference type="Pfam" id="PF00076">
    <property type="entry name" value="RRM_1"/>
    <property type="match status" value="2"/>
</dbReference>
<feature type="domain" description="RRM" evidence="3">
    <location>
        <begin position="10"/>
        <end position="86"/>
    </location>
</feature>